<sequence length="272" mass="28826">MEITPFATKLPECSPNLMPFHLAYSGPALISRYFRVRPAPAHSFDSDAPSASTSTNILSSAATVEDLAASAGEDSQVSLASTETMVVDEASAAAAGSLSSVQSTSTLVEAQMTQNGSTSMRTRVQGFVAAFRGRQVRGQTVELPQGYGGIVLQATKSGNGNGKAAEGRKTKESKTKGAQKPKSGRGGRTSRRSAREDAEEEELEEGNSDEPGEAAPVAEIRTLKPTSTFSSFVLWTPDIPVDEGKDEYFRSLTEWTALAAEIHRCEDLDTGA</sequence>
<reference evidence="1" key="1">
    <citation type="journal article" date="2021" name="New Phytol.">
        <title>Evolutionary innovations through gain and loss of genes in the ectomycorrhizal Boletales.</title>
        <authorList>
            <person name="Wu G."/>
            <person name="Miyauchi S."/>
            <person name="Morin E."/>
            <person name="Kuo A."/>
            <person name="Drula E."/>
            <person name="Varga T."/>
            <person name="Kohler A."/>
            <person name="Feng B."/>
            <person name="Cao Y."/>
            <person name="Lipzen A."/>
            <person name="Daum C."/>
            <person name="Hundley H."/>
            <person name="Pangilinan J."/>
            <person name="Johnson J."/>
            <person name="Barry K."/>
            <person name="LaButti K."/>
            <person name="Ng V."/>
            <person name="Ahrendt S."/>
            <person name="Min B."/>
            <person name="Choi I.G."/>
            <person name="Park H."/>
            <person name="Plett J.M."/>
            <person name="Magnuson J."/>
            <person name="Spatafora J.W."/>
            <person name="Nagy L.G."/>
            <person name="Henrissat B."/>
            <person name="Grigoriev I.V."/>
            <person name="Yang Z.L."/>
            <person name="Xu J."/>
            <person name="Martin F.M."/>
        </authorList>
    </citation>
    <scope>NUCLEOTIDE SEQUENCE</scope>
    <source>
        <strain evidence="1">KUC20120723A-06</strain>
    </source>
</reference>
<organism evidence="1 2">
    <name type="scientific">Leucogyrophana mollusca</name>
    <dbReference type="NCBI Taxonomy" id="85980"/>
    <lineage>
        <taxon>Eukaryota</taxon>
        <taxon>Fungi</taxon>
        <taxon>Dikarya</taxon>
        <taxon>Basidiomycota</taxon>
        <taxon>Agaricomycotina</taxon>
        <taxon>Agaricomycetes</taxon>
        <taxon>Agaricomycetidae</taxon>
        <taxon>Boletales</taxon>
        <taxon>Boletales incertae sedis</taxon>
        <taxon>Leucogyrophana</taxon>
    </lineage>
</organism>
<name>A0ACB8BKH3_9AGAM</name>
<evidence type="ECO:0000313" key="2">
    <source>
        <dbReference type="Proteomes" id="UP000790709"/>
    </source>
</evidence>
<keyword evidence="2" id="KW-1185">Reference proteome</keyword>
<proteinExistence type="predicted"/>
<evidence type="ECO:0000313" key="1">
    <source>
        <dbReference type="EMBL" id="KAH7926006.1"/>
    </source>
</evidence>
<protein>
    <submittedName>
        <fullName evidence="1">Uncharacterized protein</fullName>
    </submittedName>
</protein>
<gene>
    <name evidence="1" type="ORF">BV22DRAFT_1194680</name>
</gene>
<comment type="caution">
    <text evidence="1">The sequence shown here is derived from an EMBL/GenBank/DDBJ whole genome shotgun (WGS) entry which is preliminary data.</text>
</comment>
<dbReference type="Proteomes" id="UP000790709">
    <property type="component" value="Unassembled WGS sequence"/>
</dbReference>
<accession>A0ACB8BKH3</accession>
<dbReference type="EMBL" id="MU266390">
    <property type="protein sequence ID" value="KAH7926006.1"/>
    <property type="molecule type" value="Genomic_DNA"/>
</dbReference>